<comment type="caution">
    <text evidence="1">The sequence shown here is derived from an EMBL/GenBank/DDBJ whole genome shotgun (WGS) entry which is preliminary data.</text>
</comment>
<dbReference type="AlphaFoldDB" id="A0A815Y6Y1"/>
<reference evidence="1" key="1">
    <citation type="submission" date="2021-02" db="EMBL/GenBank/DDBJ databases">
        <authorList>
            <person name="Nowell W R."/>
        </authorList>
    </citation>
    <scope>NUCLEOTIDE SEQUENCE</scope>
</reference>
<feature type="non-terminal residue" evidence="1">
    <location>
        <position position="16"/>
    </location>
</feature>
<name>A0A815Y6Y1_9BILA</name>
<organism evidence="1 2">
    <name type="scientific">Rotaria sordida</name>
    <dbReference type="NCBI Taxonomy" id="392033"/>
    <lineage>
        <taxon>Eukaryota</taxon>
        <taxon>Metazoa</taxon>
        <taxon>Spiralia</taxon>
        <taxon>Gnathifera</taxon>
        <taxon>Rotifera</taxon>
        <taxon>Eurotatoria</taxon>
        <taxon>Bdelloidea</taxon>
        <taxon>Philodinida</taxon>
        <taxon>Philodinidae</taxon>
        <taxon>Rotaria</taxon>
    </lineage>
</organism>
<sequence>MTRLEIKNIIMIGATV</sequence>
<dbReference type="Proteomes" id="UP000663854">
    <property type="component" value="Unassembled WGS sequence"/>
</dbReference>
<dbReference type="EMBL" id="CAJNOH010015774">
    <property type="protein sequence ID" value="CAF1566427.1"/>
    <property type="molecule type" value="Genomic_DNA"/>
</dbReference>
<evidence type="ECO:0000313" key="2">
    <source>
        <dbReference type="Proteomes" id="UP000663854"/>
    </source>
</evidence>
<evidence type="ECO:0000313" key="1">
    <source>
        <dbReference type="EMBL" id="CAF1566427.1"/>
    </source>
</evidence>
<protein>
    <submittedName>
        <fullName evidence="1">Uncharacterized protein</fullName>
    </submittedName>
</protein>
<gene>
    <name evidence="1" type="ORF">PYM288_LOCUS42270</name>
</gene>
<feature type="non-terminal residue" evidence="1">
    <location>
        <position position="1"/>
    </location>
</feature>
<proteinExistence type="predicted"/>
<accession>A0A815Y6Y1</accession>